<dbReference type="SUPFAM" id="SSF50630">
    <property type="entry name" value="Acid proteases"/>
    <property type="match status" value="1"/>
</dbReference>
<feature type="compositionally biased region" description="Low complexity" evidence="1">
    <location>
        <begin position="470"/>
        <end position="484"/>
    </location>
</feature>
<evidence type="ECO:0000313" key="3">
    <source>
        <dbReference type="Proteomes" id="UP000235672"/>
    </source>
</evidence>
<feature type="compositionally biased region" description="Polar residues" evidence="1">
    <location>
        <begin position="235"/>
        <end position="245"/>
    </location>
</feature>
<dbReference type="InterPro" id="IPR021109">
    <property type="entry name" value="Peptidase_aspartic_dom_sf"/>
</dbReference>
<dbReference type="Proteomes" id="UP000235672">
    <property type="component" value="Unassembled WGS sequence"/>
</dbReference>
<evidence type="ECO:0000256" key="1">
    <source>
        <dbReference type="SAM" id="MobiDB-lite"/>
    </source>
</evidence>
<dbReference type="Gene3D" id="2.40.70.10">
    <property type="entry name" value="Acid Proteases"/>
    <property type="match status" value="1"/>
</dbReference>
<accession>A0A2J6PF38</accession>
<dbReference type="CDD" id="cd00303">
    <property type="entry name" value="retropepsin_like"/>
    <property type="match status" value="1"/>
</dbReference>
<feature type="region of interest" description="Disordered" evidence="1">
    <location>
        <begin position="400"/>
        <end position="495"/>
    </location>
</feature>
<keyword evidence="3" id="KW-1185">Reference proteome</keyword>
<dbReference type="OrthoDB" id="4493271at2759"/>
<dbReference type="AlphaFoldDB" id="A0A2J6PF38"/>
<feature type="region of interest" description="Disordered" evidence="1">
    <location>
        <begin position="227"/>
        <end position="252"/>
    </location>
</feature>
<feature type="region of interest" description="Disordered" evidence="1">
    <location>
        <begin position="195"/>
        <end position="215"/>
    </location>
</feature>
<gene>
    <name evidence="2" type="ORF">NA56DRAFT_756428</name>
</gene>
<feature type="region of interest" description="Disordered" evidence="1">
    <location>
        <begin position="517"/>
        <end position="550"/>
    </location>
</feature>
<evidence type="ECO:0000313" key="2">
    <source>
        <dbReference type="EMBL" id="PMD12650.1"/>
    </source>
</evidence>
<organism evidence="2 3">
    <name type="scientific">Hyaloscypha hepaticicola</name>
    <dbReference type="NCBI Taxonomy" id="2082293"/>
    <lineage>
        <taxon>Eukaryota</taxon>
        <taxon>Fungi</taxon>
        <taxon>Dikarya</taxon>
        <taxon>Ascomycota</taxon>
        <taxon>Pezizomycotina</taxon>
        <taxon>Leotiomycetes</taxon>
        <taxon>Helotiales</taxon>
        <taxon>Hyaloscyphaceae</taxon>
        <taxon>Hyaloscypha</taxon>
    </lineage>
</organism>
<feature type="compositionally biased region" description="Polar residues" evidence="1">
    <location>
        <begin position="434"/>
        <end position="447"/>
    </location>
</feature>
<feature type="compositionally biased region" description="Basic and acidic residues" evidence="1">
    <location>
        <begin position="400"/>
        <end position="423"/>
    </location>
</feature>
<dbReference type="EMBL" id="KZ613545">
    <property type="protein sequence ID" value="PMD12650.1"/>
    <property type="molecule type" value="Genomic_DNA"/>
</dbReference>
<sequence length="597" mass="65097">MDPISLYSGLLDLSNSLATIVNVAHDSKAGQKTLDSTLKELPILFALLKEIMAGVLKAQRAIPQSATLAFQQCQVDLDDVITCLSQRGLMGKGHGGFSHLQAQLSDHSLGSDSSDKSKGTVKPKNPPKERRSLRERLHLMNVQSLAAAVKSFKDSVLLLRYIAMDFQTQTLLLTQSDQQQDILNEVRAIRPKFQSPASLSRDGSTAEENTTIDEHKYEPKYVPELNDSPTKTHHQSSLFSDSVSYHTPKRRPSEYGRLEVKNFSTKFNVTVGIPRPITKHNEPPQPDYILARAVLDTGSANSVISHKMITRHNIGHLTQKLGRKTEWTLADGNGKMTSEAKVKLTWYNTHDAMRSYTTEFYVVGVDIYDILLGGDFYREYGPLKGDGSKEQFMMGHFDIPWRSKEQRKREKDAEQAAQKDAKAKLQQGRENAKKGSQNSSTNLSPVTEDTEASVLAISQDPASKSTAAVNGTNANAPQQANGNALSPKSNGQNVAANPLIASPQLTAATSTPTINALTFGDNITKPIGTRPGRHDAETPPKTPEQGPQTVDLAMPNGKVLLGRSVEDVSGVSEENGKLKEVASEGVPVVSGSRAVEI</sequence>
<feature type="compositionally biased region" description="Polar residues" evidence="1">
    <location>
        <begin position="486"/>
        <end position="495"/>
    </location>
</feature>
<feature type="compositionally biased region" description="Polar residues" evidence="1">
    <location>
        <begin position="460"/>
        <end position="469"/>
    </location>
</feature>
<proteinExistence type="predicted"/>
<feature type="compositionally biased region" description="Polar residues" evidence="1">
    <location>
        <begin position="195"/>
        <end position="209"/>
    </location>
</feature>
<protein>
    <submittedName>
        <fullName evidence="2">Uncharacterized protein</fullName>
    </submittedName>
</protein>
<feature type="region of interest" description="Disordered" evidence="1">
    <location>
        <begin position="106"/>
        <end position="134"/>
    </location>
</feature>
<name>A0A2J6PF38_9HELO</name>
<reference evidence="2 3" key="1">
    <citation type="submission" date="2016-05" db="EMBL/GenBank/DDBJ databases">
        <title>A degradative enzymes factory behind the ericoid mycorrhizal symbiosis.</title>
        <authorList>
            <consortium name="DOE Joint Genome Institute"/>
            <person name="Martino E."/>
            <person name="Morin E."/>
            <person name="Grelet G."/>
            <person name="Kuo A."/>
            <person name="Kohler A."/>
            <person name="Daghino S."/>
            <person name="Barry K."/>
            <person name="Choi C."/>
            <person name="Cichocki N."/>
            <person name="Clum A."/>
            <person name="Copeland A."/>
            <person name="Hainaut M."/>
            <person name="Haridas S."/>
            <person name="Labutti K."/>
            <person name="Lindquist E."/>
            <person name="Lipzen A."/>
            <person name="Khouja H.-R."/>
            <person name="Murat C."/>
            <person name="Ohm R."/>
            <person name="Olson A."/>
            <person name="Spatafora J."/>
            <person name="Veneault-Fourrey C."/>
            <person name="Henrissat B."/>
            <person name="Grigoriev I."/>
            <person name="Martin F."/>
            <person name="Perotto S."/>
        </authorList>
    </citation>
    <scope>NUCLEOTIDE SEQUENCE [LARGE SCALE GENOMIC DNA]</scope>
    <source>
        <strain evidence="2 3">UAMH 7357</strain>
    </source>
</reference>